<evidence type="ECO:0000256" key="10">
    <source>
        <dbReference type="ARBA" id="ARBA00022840"/>
    </source>
</evidence>
<evidence type="ECO:0000256" key="7">
    <source>
        <dbReference type="ARBA" id="ARBA00022692"/>
    </source>
</evidence>
<dbReference type="InterPro" id="IPR003660">
    <property type="entry name" value="HAMP_dom"/>
</dbReference>
<evidence type="ECO:0000313" key="18">
    <source>
        <dbReference type="EMBL" id="MBM7562237.1"/>
    </source>
</evidence>
<evidence type="ECO:0000256" key="12">
    <source>
        <dbReference type="ARBA" id="ARBA00023012"/>
    </source>
</evidence>
<feature type="chain" id="PRO_5045991840" description="histidine kinase" evidence="15">
    <location>
        <begin position="25"/>
        <end position="488"/>
    </location>
</feature>
<dbReference type="GO" id="GO:0016301">
    <property type="term" value="F:kinase activity"/>
    <property type="evidence" value="ECO:0007669"/>
    <property type="project" value="UniProtKB-KW"/>
</dbReference>
<dbReference type="CDD" id="cd00082">
    <property type="entry name" value="HisKA"/>
    <property type="match status" value="1"/>
</dbReference>
<keyword evidence="6" id="KW-0808">Transferase</keyword>
<sequence length="488" mass="55366">MKIKTKFIIAIALLVLLPTAFTVAVTSNILDDNLDFVHFFDTYFDIFNTFTVIAEDFDTVIEEKSANPTYFLTDAFTQKIAQDFDNKILYIEIFENSNLRYSSHLDTLEDLTPVETFLASRISPTLVQKGYTLKQHHFKLEDASVIDVRLNIDTLRLELAYQSFEVIFFLFFGAFNLIVLSLLIAWISNPIKRSLRRLSYATNEIGKGNLNIELSYNENDDFEPLAESIESMRQSLKRSVARQQQVELEKKELIANISHDLRTPVTSIRGYVQGLKDGVARTRDTQQEYLEIIESKTYMLESLVNDLSEITGYDTNAIKLNKQSIDLRHFLFDCVDELEKDVSRAGGKIHLHYIIKDTVITVDPEKLMRVFINIIENAIKYKSAAPLEIVILANRDDDGVFINISDNGIGVPESDLDKIFNRFFRSDKSRNLDIGGSGIGLSICREIIQAHGGRITATTGTSGGLTLSIRLSATQNDTEELYGTHTDY</sequence>
<proteinExistence type="predicted"/>
<dbReference type="CDD" id="cd06225">
    <property type="entry name" value="HAMP"/>
    <property type="match status" value="1"/>
</dbReference>
<dbReference type="SUPFAM" id="SSF47384">
    <property type="entry name" value="Homodimeric domain of signal transducing histidine kinase"/>
    <property type="match status" value="1"/>
</dbReference>
<feature type="signal peptide" evidence="15">
    <location>
        <begin position="1"/>
        <end position="24"/>
    </location>
</feature>
<name>A0ABS2MS62_9FIRM</name>
<dbReference type="PROSITE" id="PS50885">
    <property type="entry name" value="HAMP"/>
    <property type="match status" value="1"/>
</dbReference>
<dbReference type="InterPro" id="IPR050398">
    <property type="entry name" value="HssS/ArlS-like"/>
</dbReference>
<keyword evidence="9 18" id="KW-0418">Kinase</keyword>
<dbReference type="EMBL" id="JAFBDT010000014">
    <property type="protein sequence ID" value="MBM7562237.1"/>
    <property type="molecule type" value="Genomic_DNA"/>
</dbReference>
<keyword evidence="8" id="KW-0547">Nucleotide-binding</keyword>
<dbReference type="InterPro" id="IPR036890">
    <property type="entry name" value="HATPase_C_sf"/>
</dbReference>
<dbReference type="SUPFAM" id="SSF55874">
    <property type="entry name" value="ATPase domain of HSP90 chaperone/DNA topoisomerase II/histidine kinase"/>
    <property type="match status" value="1"/>
</dbReference>
<evidence type="ECO:0000256" key="4">
    <source>
        <dbReference type="ARBA" id="ARBA00022475"/>
    </source>
</evidence>
<dbReference type="PRINTS" id="PR00344">
    <property type="entry name" value="BCTRLSENSOR"/>
</dbReference>
<dbReference type="Gene3D" id="3.30.565.10">
    <property type="entry name" value="Histidine kinase-like ATPase, C-terminal domain"/>
    <property type="match status" value="1"/>
</dbReference>
<keyword evidence="4" id="KW-1003">Cell membrane</keyword>
<evidence type="ECO:0000256" key="2">
    <source>
        <dbReference type="ARBA" id="ARBA00004651"/>
    </source>
</evidence>
<keyword evidence="19" id="KW-1185">Reference proteome</keyword>
<dbReference type="PROSITE" id="PS50109">
    <property type="entry name" value="HIS_KIN"/>
    <property type="match status" value="1"/>
</dbReference>
<dbReference type="InterPro" id="IPR005467">
    <property type="entry name" value="His_kinase_dom"/>
</dbReference>
<evidence type="ECO:0000256" key="3">
    <source>
        <dbReference type="ARBA" id="ARBA00012438"/>
    </source>
</evidence>
<dbReference type="InterPro" id="IPR036097">
    <property type="entry name" value="HisK_dim/P_sf"/>
</dbReference>
<gene>
    <name evidence="18" type="ORF">JOC49_001780</name>
</gene>
<feature type="domain" description="HAMP" evidence="17">
    <location>
        <begin position="189"/>
        <end position="241"/>
    </location>
</feature>
<feature type="transmembrane region" description="Helical" evidence="14">
    <location>
        <begin position="166"/>
        <end position="187"/>
    </location>
</feature>
<dbReference type="Proteomes" id="UP000767854">
    <property type="component" value="Unassembled WGS sequence"/>
</dbReference>
<evidence type="ECO:0000256" key="6">
    <source>
        <dbReference type="ARBA" id="ARBA00022679"/>
    </source>
</evidence>
<dbReference type="SMART" id="SM00304">
    <property type="entry name" value="HAMP"/>
    <property type="match status" value="1"/>
</dbReference>
<keyword evidence="11 14" id="KW-1133">Transmembrane helix</keyword>
<accession>A0ABS2MS62</accession>
<evidence type="ECO:0000259" key="17">
    <source>
        <dbReference type="PROSITE" id="PS50885"/>
    </source>
</evidence>
<comment type="subcellular location">
    <subcellularLocation>
        <location evidence="2">Cell membrane</location>
        <topology evidence="2">Multi-pass membrane protein</topology>
    </subcellularLocation>
</comment>
<organism evidence="18 19">
    <name type="scientific">Fusibacter tunisiensis</name>
    <dbReference type="NCBI Taxonomy" id="1008308"/>
    <lineage>
        <taxon>Bacteria</taxon>
        <taxon>Bacillati</taxon>
        <taxon>Bacillota</taxon>
        <taxon>Clostridia</taxon>
        <taxon>Eubacteriales</taxon>
        <taxon>Eubacteriales Family XII. Incertae Sedis</taxon>
        <taxon>Fusibacter</taxon>
    </lineage>
</organism>
<dbReference type="PANTHER" id="PTHR45528">
    <property type="entry name" value="SENSOR HISTIDINE KINASE CPXA"/>
    <property type="match status" value="1"/>
</dbReference>
<dbReference type="EC" id="2.7.13.3" evidence="3"/>
<dbReference type="PANTHER" id="PTHR45528:SF1">
    <property type="entry name" value="SENSOR HISTIDINE KINASE CPXA"/>
    <property type="match status" value="1"/>
</dbReference>
<comment type="catalytic activity">
    <reaction evidence="1">
        <text>ATP + protein L-histidine = ADP + protein N-phospho-L-histidine.</text>
        <dbReference type="EC" id="2.7.13.3"/>
    </reaction>
</comment>
<evidence type="ECO:0000313" key="19">
    <source>
        <dbReference type="Proteomes" id="UP000767854"/>
    </source>
</evidence>
<keyword evidence="5" id="KW-0597">Phosphoprotein</keyword>
<dbReference type="InterPro" id="IPR003594">
    <property type="entry name" value="HATPase_dom"/>
</dbReference>
<evidence type="ECO:0000256" key="1">
    <source>
        <dbReference type="ARBA" id="ARBA00000085"/>
    </source>
</evidence>
<keyword evidence="10" id="KW-0067">ATP-binding</keyword>
<evidence type="ECO:0000256" key="13">
    <source>
        <dbReference type="ARBA" id="ARBA00023136"/>
    </source>
</evidence>
<comment type="caution">
    <text evidence="18">The sequence shown here is derived from an EMBL/GenBank/DDBJ whole genome shotgun (WGS) entry which is preliminary data.</text>
</comment>
<evidence type="ECO:0000256" key="5">
    <source>
        <dbReference type="ARBA" id="ARBA00022553"/>
    </source>
</evidence>
<keyword evidence="7 14" id="KW-0812">Transmembrane</keyword>
<evidence type="ECO:0000259" key="16">
    <source>
        <dbReference type="PROSITE" id="PS50109"/>
    </source>
</evidence>
<evidence type="ECO:0000256" key="15">
    <source>
        <dbReference type="SAM" id="SignalP"/>
    </source>
</evidence>
<dbReference type="RefSeq" id="WP_204664455.1">
    <property type="nucleotide sequence ID" value="NZ_JAFBDT010000014.1"/>
</dbReference>
<dbReference type="SMART" id="SM00387">
    <property type="entry name" value="HATPase_c"/>
    <property type="match status" value="1"/>
</dbReference>
<evidence type="ECO:0000256" key="8">
    <source>
        <dbReference type="ARBA" id="ARBA00022741"/>
    </source>
</evidence>
<keyword evidence="12" id="KW-0902">Two-component regulatory system</keyword>
<evidence type="ECO:0000256" key="9">
    <source>
        <dbReference type="ARBA" id="ARBA00022777"/>
    </source>
</evidence>
<dbReference type="SUPFAM" id="SSF158472">
    <property type="entry name" value="HAMP domain-like"/>
    <property type="match status" value="1"/>
</dbReference>
<dbReference type="Pfam" id="PF00672">
    <property type="entry name" value="HAMP"/>
    <property type="match status" value="1"/>
</dbReference>
<evidence type="ECO:0000256" key="14">
    <source>
        <dbReference type="SAM" id="Phobius"/>
    </source>
</evidence>
<protein>
    <recommendedName>
        <fullName evidence="3">histidine kinase</fullName>
        <ecNumber evidence="3">2.7.13.3</ecNumber>
    </recommendedName>
</protein>
<dbReference type="InterPro" id="IPR003661">
    <property type="entry name" value="HisK_dim/P_dom"/>
</dbReference>
<dbReference type="Gene3D" id="1.10.287.130">
    <property type="match status" value="1"/>
</dbReference>
<keyword evidence="15" id="KW-0732">Signal</keyword>
<keyword evidence="13 14" id="KW-0472">Membrane</keyword>
<reference evidence="18 19" key="1">
    <citation type="submission" date="2021-01" db="EMBL/GenBank/DDBJ databases">
        <title>Genomic Encyclopedia of Type Strains, Phase IV (KMG-IV): sequencing the most valuable type-strain genomes for metagenomic binning, comparative biology and taxonomic classification.</title>
        <authorList>
            <person name="Goeker M."/>
        </authorList>
    </citation>
    <scope>NUCLEOTIDE SEQUENCE [LARGE SCALE GENOMIC DNA]</scope>
    <source>
        <strain evidence="18 19">DSM 24436</strain>
    </source>
</reference>
<feature type="domain" description="Histidine kinase" evidence="16">
    <location>
        <begin position="256"/>
        <end position="475"/>
    </location>
</feature>
<evidence type="ECO:0000256" key="11">
    <source>
        <dbReference type="ARBA" id="ARBA00022989"/>
    </source>
</evidence>
<dbReference type="SMART" id="SM00388">
    <property type="entry name" value="HisKA"/>
    <property type="match status" value="1"/>
</dbReference>
<dbReference type="InterPro" id="IPR004358">
    <property type="entry name" value="Sig_transdc_His_kin-like_C"/>
</dbReference>
<dbReference type="Pfam" id="PF02518">
    <property type="entry name" value="HATPase_c"/>
    <property type="match status" value="1"/>
</dbReference>
<dbReference type="Gene3D" id="6.10.340.10">
    <property type="match status" value="1"/>
</dbReference>
<dbReference type="Pfam" id="PF00512">
    <property type="entry name" value="HisKA"/>
    <property type="match status" value="1"/>
</dbReference>